<dbReference type="InterPro" id="IPR016032">
    <property type="entry name" value="Sig_transdc_resp-reg_C-effctor"/>
</dbReference>
<keyword evidence="4" id="KW-1185">Reference proteome</keyword>
<keyword evidence="1" id="KW-0472">Membrane</keyword>
<evidence type="ECO:0000313" key="4">
    <source>
        <dbReference type="Proteomes" id="UP000198505"/>
    </source>
</evidence>
<name>A0A1H9UR78_9GAMM</name>
<dbReference type="SUPFAM" id="SSF46894">
    <property type="entry name" value="C-terminal effector domain of the bipartite response regulators"/>
    <property type="match status" value="1"/>
</dbReference>
<dbReference type="InterPro" id="IPR000792">
    <property type="entry name" value="Tscrpt_reg_LuxR_C"/>
</dbReference>
<dbReference type="PROSITE" id="PS50043">
    <property type="entry name" value="HTH_LUXR_2"/>
    <property type="match status" value="1"/>
</dbReference>
<keyword evidence="1" id="KW-1133">Transmembrane helix</keyword>
<keyword evidence="1" id="KW-0812">Transmembrane</keyword>
<feature type="transmembrane region" description="Helical" evidence="1">
    <location>
        <begin position="84"/>
        <end position="102"/>
    </location>
</feature>
<protein>
    <submittedName>
        <fullName evidence="3">Regulatory protein, luxR family</fullName>
    </submittedName>
</protein>
<gene>
    <name evidence="3" type="ORF">SAMN04487958_107165</name>
</gene>
<dbReference type="EMBL" id="FOGS01000007">
    <property type="protein sequence ID" value="SES11839.1"/>
    <property type="molecule type" value="Genomic_DNA"/>
</dbReference>
<dbReference type="AlphaFoldDB" id="A0A1H9UR78"/>
<dbReference type="RefSeq" id="WP_092828097.1">
    <property type="nucleotide sequence ID" value="NZ_FOGS01000007.1"/>
</dbReference>
<evidence type="ECO:0000256" key="1">
    <source>
        <dbReference type="SAM" id="Phobius"/>
    </source>
</evidence>
<organism evidence="3 4">
    <name type="scientific">Vreelandella subterranea</name>
    <dbReference type="NCBI Taxonomy" id="416874"/>
    <lineage>
        <taxon>Bacteria</taxon>
        <taxon>Pseudomonadati</taxon>
        <taxon>Pseudomonadota</taxon>
        <taxon>Gammaproteobacteria</taxon>
        <taxon>Oceanospirillales</taxon>
        <taxon>Halomonadaceae</taxon>
        <taxon>Vreelandella</taxon>
    </lineage>
</organism>
<dbReference type="GO" id="GO:0006355">
    <property type="term" value="P:regulation of DNA-templated transcription"/>
    <property type="evidence" value="ECO:0007669"/>
    <property type="project" value="InterPro"/>
</dbReference>
<dbReference type="STRING" id="416874.SAMN04487958_107165"/>
<dbReference type="InterPro" id="IPR036388">
    <property type="entry name" value="WH-like_DNA-bd_sf"/>
</dbReference>
<proteinExistence type="predicted"/>
<evidence type="ECO:0000259" key="2">
    <source>
        <dbReference type="PROSITE" id="PS50043"/>
    </source>
</evidence>
<feature type="domain" description="HTH luxR-type" evidence="2">
    <location>
        <begin position="14"/>
        <end position="79"/>
    </location>
</feature>
<dbReference type="SMART" id="SM00421">
    <property type="entry name" value="HTH_LUXR"/>
    <property type="match status" value="1"/>
</dbReference>
<dbReference type="Gene3D" id="1.10.10.10">
    <property type="entry name" value="Winged helix-like DNA-binding domain superfamily/Winged helix DNA-binding domain"/>
    <property type="match status" value="1"/>
</dbReference>
<reference evidence="4" key="1">
    <citation type="submission" date="2016-10" db="EMBL/GenBank/DDBJ databases">
        <authorList>
            <person name="Varghese N."/>
            <person name="Submissions S."/>
        </authorList>
    </citation>
    <scope>NUCLEOTIDE SEQUENCE [LARGE SCALE GENOMIC DNA]</scope>
    <source>
        <strain evidence="4">CGMCC 1.6495</strain>
    </source>
</reference>
<dbReference type="Proteomes" id="UP000198505">
    <property type="component" value="Unassembled WGS sequence"/>
</dbReference>
<dbReference type="Pfam" id="PF00196">
    <property type="entry name" value="GerE"/>
    <property type="match status" value="1"/>
</dbReference>
<sequence>MQITHGNWQATINAERGGLGFTRMEATYLLHLANGCTQKEIAKAVGRQPTTVKHCLERAYQKLNVTRGTAAVAEAMNRRWIERISCFALLAPFLLALIIGGINPDVEPMRHRPPMRTRTQVSASRTLARRDNGSLYA</sequence>
<dbReference type="GO" id="GO:0003677">
    <property type="term" value="F:DNA binding"/>
    <property type="evidence" value="ECO:0007669"/>
    <property type="project" value="InterPro"/>
</dbReference>
<accession>A0A1H9UR78</accession>
<evidence type="ECO:0000313" key="3">
    <source>
        <dbReference type="EMBL" id="SES11839.1"/>
    </source>
</evidence>